<dbReference type="GO" id="GO:0009279">
    <property type="term" value="C:cell outer membrane"/>
    <property type="evidence" value="ECO:0007669"/>
    <property type="project" value="UniProtKB-SubCell"/>
</dbReference>
<reference evidence="9 10" key="1">
    <citation type="submission" date="2019-03" db="EMBL/GenBank/DDBJ databases">
        <title>Genomic Encyclopedia of Type Strains, Phase IV (KMG-IV): sequencing the most valuable type-strain genomes for metagenomic binning, comparative biology and taxonomic classification.</title>
        <authorList>
            <person name="Goeker M."/>
        </authorList>
    </citation>
    <scope>NUCLEOTIDE SEQUENCE [LARGE SCALE GENOMIC DNA]</scope>
    <source>
        <strain evidence="9 10">DSM 101688</strain>
    </source>
</reference>
<comment type="similarity">
    <text evidence="2">Belongs to the outer membrane factor (OMF) (TC 1.B.17) family.</text>
</comment>
<dbReference type="Gene3D" id="1.20.1600.10">
    <property type="entry name" value="Outer membrane efflux proteins (OEP)"/>
    <property type="match status" value="1"/>
</dbReference>
<dbReference type="GO" id="GO:0015562">
    <property type="term" value="F:efflux transmembrane transporter activity"/>
    <property type="evidence" value="ECO:0007669"/>
    <property type="project" value="InterPro"/>
</dbReference>
<comment type="subcellular location">
    <subcellularLocation>
        <location evidence="1">Cell outer membrane</location>
    </subcellularLocation>
</comment>
<dbReference type="InterPro" id="IPR010130">
    <property type="entry name" value="T1SS_OMP_TolC"/>
</dbReference>
<keyword evidence="3" id="KW-0813">Transport</keyword>
<keyword evidence="4" id="KW-1134">Transmembrane beta strand</keyword>
<keyword evidence="6" id="KW-0472">Membrane</keyword>
<organism evidence="9 10">
    <name type="scientific">Varunaivibrio sulfuroxidans</name>
    <dbReference type="NCBI Taxonomy" id="1773489"/>
    <lineage>
        <taxon>Bacteria</taxon>
        <taxon>Pseudomonadati</taxon>
        <taxon>Pseudomonadota</taxon>
        <taxon>Alphaproteobacteria</taxon>
        <taxon>Rhodospirillales</taxon>
        <taxon>Magnetovibrionaceae</taxon>
        <taxon>Varunaivibrio</taxon>
    </lineage>
</organism>
<proteinExistence type="inferred from homology"/>
<keyword evidence="7" id="KW-0998">Cell outer membrane</keyword>
<keyword evidence="5" id="KW-0812">Transmembrane</keyword>
<dbReference type="PANTHER" id="PTHR30026">
    <property type="entry name" value="OUTER MEMBRANE PROTEIN TOLC"/>
    <property type="match status" value="1"/>
</dbReference>
<dbReference type="AlphaFoldDB" id="A0A4R3J7F6"/>
<evidence type="ECO:0000256" key="2">
    <source>
        <dbReference type="ARBA" id="ARBA00007613"/>
    </source>
</evidence>
<dbReference type="Pfam" id="PF02321">
    <property type="entry name" value="OEP"/>
    <property type="match status" value="2"/>
</dbReference>
<dbReference type="EMBL" id="SLZW01000008">
    <property type="protein sequence ID" value="TCS61342.1"/>
    <property type="molecule type" value="Genomic_DNA"/>
</dbReference>
<comment type="caution">
    <text evidence="9">The sequence shown here is derived from an EMBL/GenBank/DDBJ whole genome shotgun (WGS) entry which is preliminary data.</text>
</comment>
<evidence type="ECO:0000313" key="10">
    <source>
        <dbReference type="Proteomes" id="UP000295304"/>
    </source>
</evidence>
<dbReference type="PANTHER" id="PTHR30026:SF22">
    <property type="entry name" value="OUTER MEMBRANE EFFLUX PROTEIN"/>
    <property type="match status" value="1"/>
</dbReference>
<evidence type="ECO:0000313" key="9">
    <source>
        <dbReference type="EMBL" id="TCS61342.1"/>
    </source>
</evidence>
<dbReference type="NCBIfam" id="TIGR01844">
    <property type="entry name" value="type_I_sec_TolC"/>
    <property type="match status" value="1"/>
</dbReference>
<feature type="chain" id="PRO_5020504412" evidence="8">
    <location>
        <begin position="28"/>
        <end position="460"/>
    </location>
</feature>
<dbReference type="GO" id="GO:1990281">
    <property type="term" value="C:efflux pump complex"/>
    <property type="evidence" value="ECO:0007669"/>
    <property type="project" value="TreeGrafter"/>
</dbReference>
<dbReference type="GO" id="GO:0015288">
    <property type="term" value="F:porin activity"/>
    <property type="evidence" value="ECO:0007669"/>
    <property type="project" value="TreeGrafter"/>
</dbReference>
<evidence type="ECO:0000256" key="4">
    <source>
        <dbReference type="ARBA" id="ARBA00022452"/>
    </source>
</evidence>
<keyword evidence="10" id="KW-1185">Reference proteome</keyword>
<evidence type="ECO:0000256" key="5">
    <source>
        <dbReference type="ARBA" id="ARBA00022692"/>
    </source>
</evidence>
<name>A0A4R3J7F6_9PROT</name>
<evidence type="ECO:0000256" key="1">
    <source>
        <dbReference type="ARBA" id="ARBA00004442"/>
    </source>
</evidence>
<evidence type="ECO:0000256" key="8">
    <source>
        <dbReference type="SAM" id="SignalP"/>
    </source>
</evidence>
<evidence type="ECO:0000256" key="3">
    <source>
        <dbReference type="ARBA" id="ARBA00022448"/>
    </source>
</evidence>
<keyword evidence="8" id="KW-0732">Signal</keyword>
<sequence length="460" mass="49480">MYGRLRSVVPVFMAGIFSLSLGVAAHAQTFEETLAAAYRSNPGLLAEQARLRAIDEGVAQARSGWRPSVNATMTTGRAIDDKSATPKVYRDPSTMGVTISQPLYSGGKTVAATAQADNAVYAGRARLSSAEQTVLLNAATAYVNVVRDQAVVDLNINNEQVLKRQLDAAKDRFKVGEITRTDVDQASARLAGATADRIQAEGALETSRANFVSVVGMAPEKLGAPDIEFSLPDSLGEAVKIAAEGNYTVQAAVYDERAARDGVRGVEGDLLPSLSLNGSATRSLNTMSQNYASNSYQAQLVLSVPLYEAGGTYSRLRQARQQASRQRLLIDQARRSATESATSAWETLQTARAQIVSIKSQVNASRTALAGVEREAAVGSRTVLDVLDAEQELLNARVKLVRAQRDATVAIFRLKESMGQLTARNLNLKVDLYDNQGHYREVRGKWVGTSSSGEDNRPVQ</sequence>
<dbReference type="InterPro" id="IPR051906">
    <property type="entry name" value="TolC-like"/>
</dbReference>
<accession>A0A4R3J7F6</accession>
<protein>
    <submittedName>
        <fullName evidence="9">Outer membrane protein</fullName>
    </submittedName>
</protein>
<gene>
    <name evidence="9" type="ORF">EDD55_108142</name>
</gene>
<feature type="signal peptide" evidence="8">
    <location>
        <begin position="1"/>
        <end position="27"/>
    </location>
</feature>
<dbReference type="Proteomes" id="UP000295304">
    <property type="component" value="Unassembled WGS sequence"/>
</dbReference>
<dbReference type="InterPro" id="IPR003423">
    <property type="entry name" value="OMP_efflux"/>
</dbReference>
<evidence type="ECO:0000256" key="7">
    <source>
        <dbReference type="ARBA" id="ARBA00023237"/>
    </source>
</evidence>
<dbReference type="SUPFAM" id="SSF56954">
    <property type="entry name" value="Outer membrane efflux proteins (OEP)"/>
    <property type="match status" value="1"/>
</dbReference>
<evidence type="ECO:0000256" key="6">
    <source>
        <dbReference type="ARBA" id="ARBA00023136"/>
    </source>
</evidence>